<evidence type="ECO:0000256" key="1">
    <source>
        <dbReference type="SAM" id="Phobius"/>
    </source>
</evidence>
<reference evidence="2 3" key="1">
    <citation type="submission" date="2019-11" db="EMBL/GenBank/DDBJ databases">
        <title>Gracilibacillus salitolerans sp. nov., a moderate halophile isolated from a saline soil in northwest China.</title>
        <authorList>
            <person name="Gan L."/>
        </authorList>
    </citation>
    <scope>NUCLEOTIDE SEQUENCE [LARGE SCALE GENOMIC DNA]</scope>
    <source>
        <strain evidence="2 3">SCU50</strain>
    </source>
</reference>
<keyword evidence="1" id="KW-0472">Membrane</keyword>
<protein>
    <submittedName>
        <fullName evidence="2">Uncharacterized protein</fullName>
    </submittedName>
</protein>
<keyword evidence="1" id="KW-1133">Transmembrane helix</keyword>
<feature type="transmembrane region" description="Helical" evidence="1">
    <location>
        <begin position="49"/>
        <end position="70"/>
    </location>
</feature>
<feature type="transmembrane region" description="Helical" evidence="1">
    <location>
        <begin position="139"/>
        <end position="157"/>
    </location>
</feature>
<evidence type="ECO:0000313" key="2">
    <source>
        <dbReference type="EMBL" id="QGH33406.1"/>
    </source>
</evidence>
<dbReference type="RefSeq" id="WP_153790446.1">
    <property type="nucleotide sequence ID" value="NZ_CP045915.1"/>
</dbReference>
<dbReference type="Proteomes" id="UP000339690">
    <property type="component" value="Chromosome"/>
</dbReference>
<feature type="transmembrane region" description="Helical" evidence="1">
    <location>
        <begin position="77"/>
        <end position="100"/>
    </location>
</feature>
<accession>A0A5Q2TFH2</accession>
<dbReference type="EMBL" id="CP045915">
    <property type="protein sequence ID" value="QGH33406.1"/>
    <property type="molecule type" value="Genomic_DNA"/>
</dbReference>
<sequence length="166" mass="19167">MKRQIRTAEKLLVLGLSLILIFMVVQDLVPLGPLNDVDAISEDRSFNEILTVTLIGTVQILILLSIVLLFMGKRYPIWIRLWLVIHQSFIFVGALIDWWIPYFFGFGAEERVERYQQMFGETHAFLPEINGIVPNTLHVIFHSLLLLCILLTIYISFTTKNKNHLA</sequence>
<dbReference type="KEGG" id="grc:GI584_04850"/>
<keyword evidence="3" id="KW-1185">Reference proteome</keyword>
<feature type="transmembrane region" description="Helical" evidence="1">
    <location>
        <begin position="12"/>
        <end position="29"/>
    </location>
</feature>
<evidence type="ECO:0000313" key="3">
    <source>
        <dbReference type="Proteomes" id="UP000339690"/>
    </source>
</evidence>
<keyword evidence="1" id="KW-0812">Transmembrane</keyword>
<dbReference type="AlphaFoldDB" id="A0A5Q2TFH2"/>
<organism evidence="2 3">
    <name type="scientific">Gracilibacillus salitolerans</name>
    <dbReference type="NCBI Taxonomy" id="2663022"/>
    <lineage>
        <taxon>Bacteria</taxon>
        <taxon>Bacillati</taxon>
        <taxon>Bacillota</taxon>
        <taxon>Bacilli</taxon>
        <taxon>Bacillales</taxon>
        <taxon>Bacillaceae</taxon>
        <taxon>Gracilibacillus</taxon>
    </lineage>
</organism>
<gene>
    <name evidence="2" type="ORF">GI584_04850</name>
</gene>
<name>A0A5Q2TFH2_9BACI</name>
<proteinExistence type="predicted"/>